<dbReference type="AlphaFoldDB" id="A0A917UNT8"/>
<organism evidence="1 2">
    <name type="scientific">Agromyces bauzanensis</name>
    <dbReference type="NCBI Taxonomy" id="1308924"/>
    <lineage>
        <taxon>Bacteria</taxon>
        <taxon>Bacillati</taxon>
        <taxon>Actinomycetota</taxon>
        <taxon>Actinomycetes</taxon>
        <taxon>Micrococcales</taxon>
        <taxon>Microbacteriaceae</taxon>
        <taxon>Agromyces</taxon>
    </lineage>
</organism>
<dbReference type="GO" id="GO:0016757">
    <property type="term" value="F:glycosyltransferase activity"/>
    <property type="evidence" value="ECO:0007669"/>
    <property type="project" value="TreeGrafter"/>
</dbReference>
<sequence length="447" mass="49340">MVGARMAGPGLRSVAIARELADHVDVTFAIGVEGSGAVDFDGARVRVVQYADRAGLEELVLDSDAVFCQFIDTNVVRVALPRGVRFVYDLYNALPVETVGSDRISGFDTQPEMDREFAELLRYFRFVSRTGSYFVTSNERQRDFWLGYIMASGGLTPSSLGGRDIDGLIGLAPFGAERDEPRQRRHGLRGAHGITDDDFVIVWAGGIWDWFDAETAIRAIARISESMPRVKLVFYGTVHPNAAIGRPKSVDRARAVAEELGVLGTQVVFLDEWVPAASRADYLLDADAALSGHRESLETRFAFRTRILDHFWAGLPSLVTEGDWFADYIGANRLGLVVPCEDIDAMESAILRLVDDPALMAELRGNVAAIKDSWRWPATTRPLIEALTERFDVLPVRWLPSEPEAAPAPTPGPPPGLTARIRARLARGPVGRAWRGARRRLAQRKRS</sequence>
<gene>
    <name evidence="1" type="ORF">GCM10011372_06500</name>
</gene>
<dbReference type="PANTHER" id="PTHR12526:SF635">
    <property type="entry name" value="GLYCOSYL TRANSFERASE GROUP 1"/>
    <property type="match status" value="1"/>
</dbReference>
<keyword evidence="2" id="KW-1185">Reference proteome</keyword>
<dbReference type="PANTHER" id="PTHR12526">
    <property type="entry name" value="GLYCOSYLTRANSFERASE"/>
    <property type="match status" value="1"/>
</dbReference>
<name>A0A917UNT8_9MICO</name>
<evidence type="ECO:0000313" key="2">
    <source>
        <dbReference type="Proteomes" id="UP000636956"/>
    </source>
</evidence>
<dbReference type="SUPFAM" id="SSF53756">
    <property type="entry name" value="UDP-Glycosyltransferase/glycogen phosphorylase"/>
    <property type="match status" value="1"/>
</dbReference>
<protein>
    <recommendedName>
        <fullName evidence="3">Glycosyltransferase family 1 protein</fullName>
    </recommendedName>
</protein>
<reference evidence="1" key="2">
    <citation type="submission" date="2020-09" db="EMBL/GenBank/DDBJ databases">
        <authorList>
            <person name="Sun Q."/>
            <person name="Zhou Y."/>
        </authorList>
    </citation>
    <scope>NUCLEOTIDE SEQUENCE</scope>
    <source>
        <strain evidence="1">CGMCC 1.8984</strain>
    </source>
</reference>
<accession>A0A917UNT8</accession>
<dbReference type="Pfam" id="PF13692">
    <property type="entry name" value="Glyco_trans_1_4"/>
    <property type="match status" value="1"/>
</dbReference>
<evidence type="ECO:0008006" key="3">
    <source>
        <dbReference type="Google" id="ProtNLM"/>
    </source>
</evidence>
<proteinExistence type="predicted"/>
<reference evidence="1" key="1">
    <citation type="journal article" date="2014" name="Int. J. Syst. Evol. Microbiol.">
        <title>Complete genome sequence of Corynebacterium casei LMG S-19264T (=DSM 44701T), isolated from a smear-ripened cheese.</title>
        <authorList>
            <consortium name="US DOE Joint Genome Institute (JGI-PGF)"/>
            <person name="Walter F."/>
            <person name="Albersmeier A."/>
            <person name="Kalinowski J."/>
            <person name="Ruckert C."/>
        </authorList>
    </citation>
    <scope>NUCLEOTIDE SEQUENCE</scope>
    <source>
        <strain evidence="1">CGMCC 1.8984</strain>
    </source>
</reference>
<dbReference type="EMBL" id="BMMD01000002">
    <property type="protein sequence ID" value="GGJ71290.1"/>
    <property type="molecule type" value="Genomic_DNA"/>
</dbReference>
<comment type="caution">
    <text evidence="1">The sequence shown here is derived from an EMBL/GenBank/DDBJ whole genome shotgun (WGS) entry which is preliminary data.</text>
</comment>
<dbReference type="Proteomes" id="UP000636956">
    <property type="component" value="Unassembled WGS sequence"/>
</dbReference>
<dbReference type="Gene3D" id="3.40.50.2000">
    <property type="entry name" value="Glycogen Phosphorylase B"/>
    <property type="match status" value="1"/>
</dbReference>
<evidence type="ECO:0000313" key="1">
    <source>
        <dbReference type="EMBL" id="GGJ71290.1"/>
    </source>
</evidence>